<dbReference type="InterPro" id="IPR002052">
    <property type="entry name" value="DNA_methylase_N6_adenine_CS"/>
</dbReference>
<dbReference type="InterPro" id="IPR000241">
    <property type="entry name" value="RlmKL-like_Mtase"/>
</dbReference>
<dbReference type="Pfam" id="PF22020">
    <property type="entry name" value="RlmL_1st"/>
    <property type="match status" value="1"/>
</dbReference>
<feature type="domain" description="THUMP" evidence="4">
    <location>
        <begin position="45"/>
        <end position="155"/>
    </location>
</feature>
<dbReference type="EMBL" id="JAUSTY010000034">
    <property type="protein sequence ID" value="MDQ0168477.1"/>
    <property type="molecule type" value="Genomic_DNA"/>
</dbReference>
<keyword evidence="1 5" id="KW-0489">Methyltransferase</keyword>
<dbReference type="GO" id="GO:0032259">
    <property type="term" value="P:methylation"/>
    <property type="evidence" value="ECO:0007669"/>
    <property type="project" value="UniProtKB-KW"/>
</dbReference>
<protein>
    <submittedName>
        <fullName evidence="5">N6-adenine-specific DNA methylase</fullName>
        <ecNumber evidence="5">2.1.1.-</ecNumber>
    </submittedName>
</protein>
<dbReference type="PANTHER" id="PTHR47313">
    <property type="entry name" value="RIBOSOMAL RNA LARGE SUBUNIT METHYLTRANSFERASE K/L"/>
    <property type="match status" value="1"/>
</dbReference>
<comment type="caution">
    <text evidence="5">The sequence shown here is derived from an EMBL/GenBank/DDBJ whole genome shotgun (WGS) entry which is preliminary data.</text>
</comment>
<dbReference type="CDD" id="cd11715">
    <property type="entry name" value="THUMP_AdoMetMT"/>
    <property type="match status" value="1"/>
</dbReference>
<dbReference type="SUPFAM" id="SSF53335">
    <property type="entry name" value="S-adenosyl-L-methionine-dependent methyltransferases"/>
    <property type="match status" value="1"/>
</dbReference>
<organism evidence="5 6">
    <name type="scientific">Caldalkalibacillus horti</name>
    <dbReference type="NCBI Taxonomy" id="77523"/>
    <lineage>
        <taxon>Bacteria</taxon>
        <taxon>Bacillati</taxon>
        <taxon>Bacillota</taxon>
        <taxon>Bacilli</taxon>
        <taxon>Bacillales</taxon>
        <taxon>Bacillaceae</taxon>
        <taxon>Caldalkalibacillus</taxon>
    </lineage>
</organism>
<keyword evidence="6" id="KW-1185">Reference proteome</keyword>
<dbReference type="EC" id="2.1.1.-" evidence="5"/>
<dbReference type="Pfam" id="PF01170">
    <property type="entry name" value="UPF0020"/>
    <property type="match status" value="1"/>
</dbReference>
<keyword evidence="3" id="KW-0694">RNA-binding</keyword>
<evidence type="ECO:0000256" key="2">
    <source>
        <dbReference type="ARBA" id="ARBA00022679"/>
    </source>
</evidence>
<name>A0ABT9W5E9_9BACI</name>
<evidence type="ECO:0000313" key="5">
    <source>
        <dbReference type="EMBL" id="MDQ0168477.1"/>
    </source>
</evidence>
<reference evidence="5 6" key="1">
    <citation type="submission" date="2023-07" db="EMBL/GenBank/DDBJ databases">
        <title>Genomic Encyclopedia of Type Strains, Phase IV (KMG-IV): sequencing the most valuable type-strain genomes for metagenomic binning, comparative biology and taxonomic classification.</title>
        <authorList>
            <person name="Goeker M."/>
        </authorList>
    </citation>
    <scope>NUCLEOTIDE SEQUENCE [LARGE SCALE GENOMIC DNA]</scope>
    <source>
        <strain evidence="5 6">DSM 12751</strain>
    </source>
</reference>
<gene>
    <name evidence="5" type="ORF">J2S11_004439</name>
</gene>
<sequence>MKKIELIATSSAGLEAVVKQEVVDLGYTNVQVENGKVTYETDMKGIARSNLWLRTADRVKLKFGEFKAFTFDELFEKTKALPWEDILPKNAHFPVLGRSVKSKLFSISDSQAIVKKAIVEKLKQAYKIDWFPEDGPTYTIEIALHKDVATITLDTSGVGLHKRGYRRLHTEAPMKETMAAALLLISRWKPNIPLIDPFCGSGTIPIEAALIGQNIAPGFNRMFDAEEWSFIPKNVWDEALEEAEDLAKYDQKMSIVGSDIDAEAIELSKNNALEAGIGHTITFKQRDIRQLSSEHEYGYVICNPPYGERLGEKDELAQLYKVMGQVMNRMDTWSSYVFTSYEDFEVKFGKQASKKRKLYNGNIRCDFYQFFGPRPPKEILDREL</sequence>
<dbReference type="RefSeq" id="WP_307398232.1">
    <property type="nucleotide sequence ID" value="NZ_BAAADK010000040.1"/>
</dbReference>
<dbReference type="Gene3D" id="3.40.50.150">
    <property type="entry name" value="Vaccinia Virus protein VP39"/>
    <property type="match status" value="1"/>
</dbReference>
<dbReference type="Proteomes" id="UP001235840">
    <property type="component" value="Unassembled WGS sequence"/>
</dbReference>
<dbReference type="GO" id="GO:0008168">
    <property type="term" value="F:methyltransferase activity"/>
    <property type="evidence" value="ECO:0007669"/>
    <property type="project" value="UniProtKB-KW"/>
</dbReference>
<dbReference type="InterPro" id="IPR004114">
    <property type="entry name" value="THUMP_dom"/>
</dbReference>
<dbReference type="InterPro" id="IPR029063">
    <property type="entry name" value="SAM-dependent_MTases_sf"/>
</dbReference>
<dbReference type="InterPro" id="IPR053943">
    <property type="entry name" value="RlmKL-like_Mtase_CS"/>
</dbReference>
<dbReference type="PROSITE" id="PS00092">
    <property type="entry name" value="N6_MTASE"/>
    <property type="match status" value="1"/>
</dbReference>
<accession>A0ABT9W5E9</accession>
<evidence type="ECO:0000313" key="6">
    <source>
        <dbReference type="Proteomes" id="UP001235840"/>
    </source>
</evidence>
<dbReference type="SMART" id="SM00981">
    <property type="entry name" value="THUMP"/>
    <property type="match status" value="1"/>
</dbReference>
<dbReference type="PROSITE" id="PS01261">
    <property type="entry name" value="UPF0020"/>
    <property type="match status" value="1"/>
</dbReference>
<dbReference type="CDD" id="cd02440">
    <property type="entry name" value="AdoMet_MTases"/>
    <property type="match status" value="1"/>
</dbReference>
<dbReference type="PANTHER" id="PTHR47313:SF1">
    <property type="entry name" value="RIBOSOMAL RNA LARGE SUBUNIT METHYLTRANSFERASE K_L"/>
    <property type="match status" value="1"/>
</dbReference>
<dbReference type="Pfam" id="PF02926">
    <property type="entry name" value="THUMP"/>
    <property type="match status" value="1"/>
</dbReference>
<evidence type="ECO:0000256" key="1">
    <source>
        <dbReference type="ARBA" id="ARBA00022603"/>
    </source>
</evidence>
<dbReference type="Gene3D" id="3.30.2130.30">
    <property type="match status" value="1"/>
</dbReference>
<dbReference type="PROSITE" id="PS51165">
    <property type="entry name" value="THUMP"/>
    <property type="match status" value="1"/>
</dbReference>
<keyword evidence="2 5" id="KW-0808">Transferase</keyword>
<evidence type="ECO:0000256" key="3">
    <source>
        <dbReference type="PROSITE-ProRule" id="PRU00529"/>
    </source>
</evidence>
<evidence type="ECO:0000259" key="4">
    <source>
        <dbReference type="PROSITE" id="PS51165"/>
    </source>
</evidence>
<dbReference type="InterPro" id="IPR054170">
    <property type="entry name" value="RlmL_1st"/>
</dbReference>
<proteinExistence type="predicted"/>